<protein>
    <submittedName>
        <fullName evidence="1">Uncharacterized protein</fullName>
    </submittedName>
</protein>
<evidence type="ECO:0000313" key="2">
    <source>
        <dbReference type="Proteomes" id="UP000245639"/>
    </source>
</evidence>
<reference evidence="1 2" key="1">
    <citation type="submission" date="2018-04" db="EMBL/GenBank/DDBJ databases">
        <title>Genomic Encyclopedia of Type Strains, Phase IV (KMG-IV): sequencing the most valuable type-strain genomes for metagenomic binning, comparative biology and taxonomic classification.</title>
        <authorList>
            <person name="Goeker M."/>
        </authorList>
    </citation>
    <scope>NUCLEOTIDE SEQUENCE [LARGE SCALE GENOMIC DNA]</scope>
    <source>
        <strain evidence="1 2">DSM 45771</strain>
    </source>
</reference>
<dbReference type="EMBL" id="QEKW01000009">
    <property type="protein sequence ID" value="PVZ08152.1"/>
    <property type="molecule type" value="Genomic_DNA"/>
</dbReference>
<keyword evidence="2" id="KW-1185">Reference proteome</keyword>
<dbReference type="RefSeq" id="WP_116709397.1">
    <property type="nucleotide sequence ID" value="NZ_QEKW01000009.1"/>
</dbReference>
<sequence>MSRPDVVPAEVVLRPEAAGADVARKLADHGLEVLAVGRSSVSVQAPPDRIEAVFDTALDPAGPPPGVEDFGPAGARTAYRAARPLHVPADLTDEVEAVEIAEPPRMMM</sequence>
<accession>A0A2U1F7L2</accession>
<name>A0A2U1F7L2_9PSEU</name>
<proteinExistence type="predicted"/>
<evidence type="ECO:0000313" key="1">
    <source>
        <dbReference type="EMBL" id="PVZ08152.1"/>
    </source>
</evidence>
<dbReference type="AlphaFoldDB" id="A0A2U1F7L2"/>
<comment type="caution">
    <text evidence="1">The sequence shown here is derived from an EMBL/GenBank/DDBJ whole genome shotgun (WGS) entry which is preliminary data.</text>
</comment>
<gene>
    <name evidence="1" type="ORF">C8D89_10935</name>
</gene>
<dbReference type="Proteomes" id="UP000245639">
    <property type="component" value="Unassembled WGS sequence"/>
</dbReference>
<dbReference type="SUPFAM" id="SSF54897">
    <property type="entry name" value="Protease propeptides/inhibitors"/>
    <property type="match status" value="1"/>
</dbReference>
<organism evidence="1 2">
    <name type="scientific">Actinomycetospora cinnamomea</name>
    <dbReference type="NCBI Taxonomy" id="663609"/>
    <lineage>
        <taxon>Bacteria</taxon>
        <taxon>Bacillati</taxon>
        <taxon>Actinomycetota</taxon>
        <taxon>Actinomycetes</taxon>
        <taxon>Pseudonocardiales</taxon>
        <taxon>Pseudonocardiaceae</taxon>
        <taxon>Actinomycetospora</taxon>
    </lineage>
</organism>